<comment type="caution">
    <text evidence="1">The sequence shown here is derived from an EMBL/GenBank/DDBJ whole genome shotgun (WGS) entry which is preliminary data.</text>
</comment>
<evidence type="ECO:0000313" key="2">
    <source>
        <dbReference type="Proteomes" id="UP001295420"/>
    </source>
</evidence>
<dbReference type="AlphaFoldDB" id="A0AAU9Q617"/>
<dbReference type="EMBL" id="CAKMTQ010000015">
    <property type="protein sequence ID" value="CAH1528872.1"/>
    <property type="molecule type" value="Genomic_DNA"/>
</dbReference>
<name>A0AAU9Q617_9VIBR</name>
<accession>A0AAU9Q617</accession>
<organism evidence="1 2">
    <name type="scientific">Vibrio owensii</name>
    <dbReference type="NCBI Taxonomy" id="696485"/>
    <lineage>
        <taxon>Bacteria</taxon>
        <taxon>Pseudomonadati</taxon>
        <taxon>Pseudomonadota</taxon>
        <taxon>Gammaproteobacteria</taxon>
        <taxon>Vibrionales</taxon>
        <taxon>Vibrionaceae</taxon>
        <taxon>Vibrio</taxon>
    </lineage>
</organism>
<sequence length="83" mass="9402">MFRYIPLLFTATLLSACSTPKIVEYEPEPSPIVEQNIFVTSWGEPINLETIECIEDWVPFVLRTKQHAGGRRVSIVKCVPPKA</sequence>
<gene>
    <name evidence="1" type="ORF">THF1D04_220063</name>
</gene>
<dbReference type="Proteomes" id="UP001295420">
    <property type="component" value="Unassembled WGS sequence"/>
</dbReference>
<dbReference type="PROSITE" id="PS51257">
    <property type="entry name" value="PROKAR_LIPOPROTEIN"/>
    <property type="match status" value="1"/>
</dbReference>
<proteinExistence type="predicted"/>
<evidence type="ECO:0000313" key="1">
    <source>
        <dbReference type="EMBL" id="CAH1528872.1"/>
    </source>
</evidence>
<reference evidence="1" key="1">
    <citation type="submission" date="2022-01" db="EMBL/GenBank/DDBJ databases">
        <authorList>
            <person name="Lagorce A."/>
        </authorList>
    </citation>
    <scope>NUCLEOTIDE SEQUENCE</scope>
    <source>
        <strain evidence="1">Th15_F1_D04</strain>
    </source>
</reference>
<protein>
    <submittedName>
        <fullName evidence="1">Uncharacterized protein</fullName>
    </submittedName>
</protein>